<proteinExistence type="predicted"/>
<sequence>MSYSPICLDCKYFLRHYTRRENGSFVPTAFGHCYHPRIKLREVEDPACDKFLPRRGRT</sequence>
<accession>A0ABS2FW57</accession>
<comment type="caution">
    <text evidence="1">The sequence shown here is derived from an EMBL/GenBank/DDBJ whole genome shotgun (WGS) entry which is preliminary data.</text>
</comment>
<name>A0ABS2FW57_9FIRM</name>
<reference evidence="1 2" key="1">
    <citation type="journal article" date="2021" name="Sci. Rep.">
        <title>The distribution of antibiotic resistance genes in chicken gut microbiota commensals.</title>
        <authorList>
            <person name="Juricova H."/>
            <person name="Matiasovicova J."/>
            <person name="Kubasova T."/>
            <person name="Cejkova D."/>
            <person name="Rychlik I."/>
        </authorList>
    </citation>
    <scope>NUCLEOTIDE SEQUENCE [LARGE SCALE GENOMIC DNA]</scope>
    <source>
        <strain evidence="1 2">An411</strain>
    </source>
</reference>
<evidence type="ECO:0000313" key="1">
    <source>
        <dbReference type="EMBL" id="MBM6851867.1"/>
    </source>
</evidence>
<dbReference type="RefSeq" id="WP_204804908.1">
    <property type="nucleotide sequence ID" value="NZ_JACSNX010000018.1"/>
</dbReference>
<keyword evidence="2" id="KW-1185">Reference proteome</keyword>
<protein>
    <submittedName>
        <fullName evidence="1">Uncharacterized protein</fullName>
    </submittedName>
</protein>
<dbReference type="Proteomes" id="UP000719500">
    <property type="component" value="Unassembled WGS sequence"/>
</dbReference>
<evidence type="ECO:0000313" key="2">
    <source>
        <dbReference type="Proteomes" id="UP000719500"/>
    </source>
</evidence>
<dbReference type="EMBL" id="JACSNX010000018">
    <property type="protein sequence ID" value="MBM6851867.1"/>
    <property type="molecule type" value="Genomic_DNA"/>
</dbReference>
<organism evidence="1 2">
    <name type="scientific">Oscillibacter valericigenes</name>
    <dbReference type="NCBI Taxonomy" id="351091"/>
    <lineage>
        <taxon>Bacteria</taxon>
        <taxon>Bacillati</taxon>
        <taxon>Bacillota</taxon>
        <taxon>Clostridia</taxon>
        <taxon>Eubacteriales</taxon>
        <taxon>Oscillospiraceae</taxon>
        <taxon>Oscillibacter</taxon>
    </lineage>
</organism>
<gene>
    <name evidence="1" type="ORF">H9X91_10520</name>
</gene>